<sequence>MAGVETTPRRGRPPKNAAKLSRARIVDAALEAIDSGGIGSVSMRSVARSMNADPKSLYNHVAGIDDLLDAVAERILGSIGAPPRTGDTRADLTAVADAFRTATLAHRAAAPLILTRQMSSLDGLAPVDATLSVLVDAGASADDAVHLLRTFVAALVGALLREVNAGPTFGTSDVETIARRESDLATAGLRAVADAAAALARFDAAAEYRYTVDFLIDGALARIDGAATQRVPDRPHAATVGP</sequence>
<evidence type="ECO:0000256" key="5">
    <source>
        <dbReference type="SAM" id="MobiDB-lite"/>
    </source>
</evidence>
<gene>
    <name evidence="7" type="ORF">nbrc107696_43740</name>
</gene>
<dbReference type="InterPro" id="IPR050109">
    <property type="entry name" value="HTH-type_TetR-like_transc_reg"/>
</dbReference>
<feature type="DNA-binding region" description="H-T-H motif" evidence="4">
    <location>
        <begin position="42"/>
        <end position="61"/>
    </location>
</feature>
<name>A0A7I9VEY7_9ACTN</name>
<dbReference type="Proteomes" id="UP000444960">
    <property type="component" value="Unassembled WGS sequence"/>
</dbReference>
<accession>A0A7I9VEY7</accession>
<dbReference type="PANTHER" id="PTHR30055">
    <property type="entry name" value="HTH-TYPE TRANSCRIPTIONAL REGULATOR RUTR"/>
    <property type="match status" value="1"/>
</dbReference>
<keyword evidence="3" id="KW-0804">Transcription</keyword>
<dbReference type="InterPro" id="IPR009057">
    <property type="entry name" value="Homeodomain-like_sf"/>
</dbReference>
<dbReference type="AlphaFoldDB" id="A0A7I9VEY7"/>
<reference evidence="8" key="1">
    <citation type="submission" date="2019-06" db="EMBL/GenBank/DDBJ databases">
        <title>Gordonia isolated from sludge of a wastewater treatment plant.</title>
        <authorList>
            <person name="Tamura T."/>
            <person name="Aoyama K."/>
            <person name="Kang Y."/>
            <person name="Saito S."/>
            <person name="Akiyama N."/>
            <person name="Yazawa K."/>
            <person name="Gonoi T."/>
            <person name="Mikami Y."/>
        </authorList>
    </citation>
    <scope>NUCLEOTIDE SEQUENCE [LARGE SCALE GENOMIC DNA]</scope>
    <source>
        <strain evidence="8">NBRC 107696</strain>
    </source>
</reference>
<evidence type="ECO:0000313" key="8">
    <source>
        <dbReference type="Proteomes" id="UP000444960"/>
    </source>
</evidence>
<dbReference type="InterPro" id="IPR036271">
    <property type="entry name" value="Tet_transcr_reg_TetR-rel_C_sf"/>
</dbReference>
<keyword evidence="8" id="KW-1185">Reference proteome</keyword>
<evidence type="ECO:0000259" key="6">
    <source>
        <dbReference type="PROSITE" id="PS50977"/>
    </source>
</evidence>
<organism evidence="7 8">
    <name type="scientific">Gordonia spumicola</name>
    <dbReference type="NCBI Taxonomy" id="589161"/>
    <lineage>
        <taxon>Bacteria</taxon>
        <taxon>Bacillati</taxon>
        <taxon>Actinomycetota</taxon>
        <taxon>Actinomycetes</taxon>
        <taxon>Mycobacteriales</taxon>
        <taxon>Gordoniaceae</taxon>
        <taxon>Gordonia</taxon>
    </lineage>
</organism>
<dbReference type="InterPro" id="IPR004111">
    <property type="entry name" value="Repressor_TetR_C"/>
</dbReference>
<evidence type="ECO:0000256" key="4">
    <source>
        <dbReference type="PROSITE-ProRule" id="PRU00335"/>
    </source>
</evidence>
<dbReference type="Pfam" id="PF02909">
    <property type="entry name" value="TetR_C_1"/>
    <property type="match status" value="1"/>
</dbReference>
<dbReference type="InterPro" id="IPR001647">
    <property type="entry name" value="HTH_TetR"/>
</dbReference>
<dbReference type="GO" id="GO:0003700">
    <property type="term" value="F:DNA-binding transcription factor activity"/>
    <property type="evidence" value="ECO:0007669"/>
    <property type="project" value="TreeGrafter"/>
</dbReference>
<dbReference type="Gene3D" id="1.10.357.10">
    <property type="entry name" value="Tetracycline Repressor, domain 2"/>
    <property type="match status" value="1"/>
</dbReference>
<feature type="region of interest" description="Disordered" evidence="5">
    <location>
        <begin position="1"/>
        <end position="20"/>
    </location>
</feature>
<keyword evidence="2 4" id="KW-0238">DNA-binding</keyword>
<proteinExistence type="predicted"/>
<dbReference type="EMBL" id="BJOV01000005">
    <property type="protein sequence ID" value="GEE03928.1"/>
    <property type="molecule type" value="Genomic_DNA"/>
</dbReference>
<comment type="caution">
    <text evidence="7">The sequence shown here is derived from an EMBL/GenBank/DDBJ whole genome shotgun (WGS) entry which is preliminary data.</text>
</comment>
<dbReference type="GO" id="GO:0000976">
    <property type="term" value="F:transcription cis-regulatory region binding"/>
    <property type="evidence" value="ECO:0007669"/>
    <property type="project" value="TreeGrafter"/>
</dbReference>
<dbReference type="PROSITE" id="PS50977">
    <property type="entry name" value="HTH_TETR_2"/>
    <property type="match status" value="1"/>
</dbReference>
<protein>
    <submittedName>
        <fullName evidence="7">TetR family transcriptional regulator</fullName>
    </submittedName>
</protein>
<dbReference type="GO" id="GO:0045892">
    <property type="term" value="P:negative regulation of DNA-templated transcription"/>
    <property type="evidence" value="ECO:0007669"/>
    <property type="project" value="InterPro"/>
</dbReference>
<evidence type="ECO:0000313" key="7">
    <source>
        <dbReference type="EMBL" id="GEE03928.1"/>
    </source>
</evidence>
<evidence type="ECO:0000256" key="3">
    <source>
        <dbReference type="ARBA" id="ARBA00023163"/>
    </source>
</evidence>
<dbReference type="OrthoDB" id="329481at2"/>
<evidence type="ECO:0000256" key="1">
    <source>
        <dbReference type="ARBA" id="ARBA00023015"/>
    </source>
</evidence>
<dbReference type="Pfam" id="PF00440">
    <property type="entry name" value="TetR_N"/>
    <property type="match status" value="1"/>
</dbReference>
<evidence type="ECO:0000256" key="2">
    <source>
        <dbReference type="ARBA" id="ARBA00023125"/>
    </source>
</evidence>
<dbReference type="SUPFAM" id="SSF48498">
    <property type="entry name" value="Tetracyclin repressor-like, C-terminal domain"/>
    <property type="match status" value="1"/>
</dbReference>
<dbReference type="PANTHER" id="PTHR30055:SF151">
    <property type="entry name" value="TRANSCRIPTIONAL REGULATORY PROTEIN"/>
    <property type="match status" value="1"/>
</dbReference>
<dbReference type="SUPFAM" id="SSF46689">
    <property type="entry name" value="Homeodomain-like"/>
    <property type="match status" value="1"/>
</dbReference>
<dbReference type="RefSeq" id="WP_161897363.1">
    <property type="nucleotide sequence ID" value="NZ_BJOV01000005.1"/>
</dbReference>
<feature type="domain" description="HTH tetR-type" evidence="6">
    <location>
        <begin position="19"/>
        <end position="79"/>
    </location>
</feature>
<keyword evidence="1" id="KW-0805">Transcription regulation</keyword>